<organism evidence="7 8">
    <name type="scientific">Secundilactobacillus odoratitofui DSM 19909 = JCM 15043</name>
    <dbReference type="NCBI Taxonomy" id="1423776"/>
    <lineage>
        <taxon>Bacteria</taxon>
        <taxon>Bacillati</taxon>
        <taxon>Bacillota</taxon>
        <taxon>Bacilli</taxon>
        <taxon>Lactobacillales</taxon>
        <taxon>Lactobacillaceae</taxon>
        <taxon>Secundilactobacillus</taxon>
    </lineage>
</organism>
<reference evidence="7 8" key="1">
    <citation type="journal article" date="2015" name="Genome Announc.">
        <title>Expanding the biotechnology potential of lactobacilli through comparative genomics of 213 strains and associated genera.</title>
        <authorList>
            <person name="Sun Z."/>
            <person name="Harris H.M."/>
            <person name="McCann A."/>
            <person name="Guo C."/>
            <person name="Argimon S."/>
            <person name="Zhang W."/>
            <person name="Yang X."/>
            <person name="Jeffery I.B."/>
            <person name="Cooney J.C."/>
            <person name="Kagawa T.F."/>
            <person name="Liu W."/>
            <person name="Song Y."/>
            <person name="Salvetti E."/>
            <person name="Wrobel A."/>
            <person name="Rasinkangas P."/>
            <person name="Parkhill J."/>
            <person name="Rea M.C."/>
            <person name="O'Sullivan O."/>
            <person name="Ritari J."/>
            <person name="Douillard F.P."/>
            <person name="Paul Ross R."/>
            <person name="Yang R."/>
            <person name="Briner A.E."/>
            <person name="Felis G.E."/>
            <person name="de Vos W.M."/>
            <person name="Barrangou R."/>
            <person name="Klaenhammer T.R."/>
            <person name="Caufield P.W."/>
            <person name="Cui Y."/>
            <person name="Zhang H."/>
            <person name="O'Toole P.W."/>
        </authorList>
    </citation>
    <scope>NUCLEOTIDE SEQUENCE [LARGE SCALE GENOMIC DNA]</scope>
    <source>
        <strain evidence="7 8">DSM 19909</strain>
    </source>
</reference>
<keyword evidence="8" id="KW-1185">Reference proteome</keyword>
<sequence length="316" mass="33546">MLSRLDEIGADNTPLNHSDVATLIQNELSANYNLVSDGTVGGNFDADPSENQTFLVKFAKMASPTTTTPTTTPSTTSDKQRAEVVFLDENGKQLNAKLITGESDSSVDHGQLTALIQQTISDGYNLKSDGTVGATFDHDSDVDQTFEIVFTQIVDTGTNTPTTTNPGDDTPSNNNPGTPAQNNETTPDTPVTPNSTPTTEVTTPNTTVPETENGTTTDTPENETVDTPDTPTDDNQENNGVVTTSQTTTNDTSNQTESSINANLSTGLDQATANSKMANKDQALPQTNEDLTNWVSLLGLLTLGMVGIGIEKRRKN</sequence>
<accession>A0A0R1LPQ5</accession>
<comment type="caution">
    <text evidence="7">The sequence shown here is derived from an EMBL/GenBank/DDBJ whole genome shotgun (WGS) entry which is preliminary data.</text>
</comment>
<dbReference type="STRING" id="1423776.FD04_GL000802"/>
<dbReference type="Gene3D" id="3.10.20.470">
    <property type="match status" value="2"/>
</dbReference>
<evidence type="ECO:0000256" key="4">
    <source>
        <dbReference type="ARBA" id="ARBA00023088"/>
    </source>
</evidence>
<keyword evidence="4" id="KW-0572">Peptidoglycan-anchor</keyword>
<feature type="compositionally biased region" description="Low complexity" evidence="5">
    <location>
        <begin position="185"/>
        <end position="219"/>
    </location>
</feature>
<dbReference type="InterPro" id="IPR041558">
    <property type="entry name" value="MucBP_2"/>
</dbReference>
<evidence type="ECO:0000259" key="6">
    <source>
        <dbReference type="PROSITE" id="PS50847"/>
    </source>
</evidence>
<dbReference type="AlphaFoldDB" id="A0A0R1LPQ5"/>
<feature type="compositionally biased region" description="Low complexity" evidence="5">
    <location>
        <begin position="155"/>
        <end position="177"/>
    </location>
</feature>
<keyword evidence="1" id="KW-0134">Cell wall</keyword>
<keyword evidence="2" id="KW-0964">Secreted</keyword>
<evidence type="ECO:0000256" key="3">
    <source>
        <dbReference type="ARBA" id="ARBA00022729"/>
    </source>
</evidence>
<dbReference type="RefSeq" id="WP_235805658.1">
    <property type="nucleotide sequence ID" value="NZ_AZEE01000028.1"/>
</dbReference>
<evidence type="ECO:0000313" key="8">
    <source>
        <dbReference type="Proteomes" id="UP000051160"/>
    </source>
</evidence>
<gene>
    <name evidence="7" type="ORF">FD04_GL000802</name>
</gene>
<feature type="compositionally biased region" description="Acidic residues" evidence="5">
    <location>
        <begin position="220"/>
        <end position="236"/>
    </location>
</feature>
<dbReference type="EMBL" id="AZEE01000028">
    <property type="protein sequence ID" value="KRK97830.1"/>
    <property type="molecule type" value="Genomic_DNA"/>
</dbReference>
<proteinExistence type="predicted"/>
<feature type="compositionally biased region" description="Low complexity" evidence="5">
    <location>
        <begin position="243"/>
        <end position="259"/>
    </location>
</feature>
<evidence type="ECO:0000256" key="5">
    <source>
        <dbReference type="SAM" id="MobiDB-lite"/>
    </source>
</evidence>
<dbReference type="Proteomes" id="UP000051160">
    <property type="component" value="Unassembled WGS sequence"/>
</dbReference>
<feature type="region of interest" description="Disordered" evidence="5">
    <location>
        <begin position="153"/>
        <end position="259"/>
    </location>
</feature>
<evidence type="ECO:0000256" key="2">
    <source>
        <dbReference type="ARBA" id="ARBA00022525"/>
    </source>
</evidence>
<name>A0A0R1LPQ5_9LACO</name>
<feature type="domain" description="Gram-positive cocci surface proteins LPxTG" evidence="6">
    <location>
        <begin position="284"/>
        <end position="316"/>
    </location>
</feature>
<evidence type="ECO:0000256" key="1">
    <source>
        <dbReference type="ARBA" id="ARBA00022512"/>
    </source>
</evidence>
<dbReference type="InterPro" id="IPR019931">
    <property type="entry name" value="LPXTG_anchor"/>
</dbReference>
<protein>
    <recommendedName>
        <fullName evidence="6">Gram-positive cocci surface proteins LPxTG domain-containing protein</fullName>
    </recommendedName>
</protein>
<dbReference type="PROSITE" id="PS50847">
    <property type="entry name" value="GRAM_POS_ANCHORING"/>
    <property type="match status" value="1"/>
</dbReference>
<dbReference type="Pfam" id="PF17965">
    <property type="entry name" value="MucBP_2"/>
    <property type="match status" value="1"/>
</dbReference>
<keyword evidence="3" id="KW-0732">Signal</keyword>
<evidence type="ECO:0000313" key="7">
    <source>
        <dbReference type="EMBL" id="KRK97830.1"/>
    </source>
</evidence>
<dbReference type="PATRIC" id="fig|1423776.4.peg.809"/>
<dbReference type="NCBIfam" id="TIGR01167">
    <property type="entry name" value="LPXTG_anchor"/>
    <property type="match status" value="1"/>
</dbReference>